<dbReference type="GO" id="GO:0000428">
    <property type="term" value="C:DNA-directed RNA polymerase complex"/>
    <property type="evidence" value="ECO:0007669"/>
    <property type="project" value="UniProtKB-KW"/>
</dbReference>
<dbReference type="GO" id="GO:0006351">
    <property type="term" value="P:DNA-templated transcription"/>
    <property type="evidence" value="ECO:0007669"/>
    <property type="project" value="UniProtKB-UniRule"/>
</dbReference>
<evidence type="ECO:0000256" key="2">
    <source>
        <dbReference type="ARBA" id="ARBA00012418"/>
    </source>
</evidence>
<dbReference type="OrthoDB" id="9815459at2"/>
<proteinExistence type="inferred from homology"/>
<keyword evidence="4 10" id="KW-0240">DNA-directed RNA polymerase</keyword>
<comment type="subunit">
    <text evidence="10">The RNAP catalytic core consists of 2 alpha, 1 beta, 1 beta' and 1 omega subunit. When a sigma factor is associated with the core the holoenzyme is formed, which can initiate transcription.</text>
</comment>
<dbReference type="InterPro" id="IPR006110">
    <property type="entry name" value="Pol_omega/Rpo6/RPB6"/>
</dbReference>
<dbReference type="InterPro" id="IPR003716">
    <property type="entry name" value="DNA-dir_RNA_pol_omega"/>
</dbReference>
<reference evidence="12" key="1">
    <citation type="submission" date="2016-11" db="EMBL/GenBank/DDBJ databases">
        <authorList>
            <person name="Varghese N."/>
            <person name="Submissions S."/>
        </authorList>
    </citation>
    <scope>NUCLEOTIDE SEQUENCE [LARGE SCALE GENOMIC DNA]</scope>
    <source>
        <strain evidence="12">DSM 16057</strain>
    </source>
</reference>
<evidence type="ECO:0000256" key="10">
    <source>
        <dbReference type="HAMAP-Rule" id="MF_00366"/>
    </source>
</evidence>
<dbReference type="AlphaFoldDB" id="A0A1M6BQE5"/>
<comment type="catalytic activity">
    <reaction evidence="9 10">
        <text>RNA(n) + a ribonucleoside 5'-triphosphate = RNA(n+1) + diphosphate</text>
        <dbReference type="Rhea" id="RHEA:21248"/>
        <dbReference type="Rhea" id="RHEA-COMP:14527"/>
        <dbReference type="Rhea" id="RHEA-COMP:17342"/>
        <dbReference type="ChEBI" id="CHEBI:33019"/>
        <dbReference type="ChEBI" id="CHEBI:61557"/>
        <dbReference type="ChEBI" id="CHEBI:140395"/>
        <dbReference type="EC" id="2.7.7.6"/>
    </reaction>
</comment>
<dbReference type="STRING" id="1121432.SAMN02745219_00475"/>
<dbReference type="Gene3D" id="3.90.940.10">
    <property type="match status" value="1"/>
</dbReference>
<evidence type="ECO:0000256" key="9">
    <source>
        <dbReference type="ARBA" id="ARBA00048552"/>
    </source>
</evidence>
<evidence type="ECO:0000256" key="4">
    <source>
        <dbReference type="ARBA" id="ARBA00022478"/>
    </source>
</evidence>
<evidence type="ECO:0000256" key="1">
    <source>
        <dbReference type="ARBA" id="ARBA00006711"/>
    </source>
</evidence>
<evidence type="ECO:0000256" key="5">
    <source>
        <dbReference type="ARBA" id="ARBA00022679"/>
    </source>
</evidence>
<evidence type="ECO:0000256" key="7">
    <source>
        <dbReference type="ARBA" id="ARBA00023163"/>
    </source>
</evidence>
<organism evidence="11 12">
    <name type="scientific">Desulfofundulus thermosubterraneus DSM 16057</name>
    <dbReference type="NCBI Taxonomy" id="1121432"/>
    <lineage>
        <taxon>Bacteria</taxon>
        <taxon>Bacillati</taxon>
        <taxon>Bacillota</taxon>
        <taxon>Clostridia</taxon>
        <taxon>Eubacteriales</taxon>
        <taxon>Peptococcaceae</taxon>
        <taxon>Desulfofundulus</taxon>
    </lineage>
</organism>
<evidence type="ECO:0000256" key="6">
    <source>
        <dbReference type="ARBA" id="ARBA00022695"/>
    </source>
</evidence>
<dbReference type="EC" id="2.7.7.6" evidence="2 10"/>
<dbReference type="GO" id="GO:0003677">
    <property type="term" value="F:DNA binding"/>
    <property type="evidence" value="ECO:0007669"/>
    <property type="project" value="UniProtKB-UniRule"/>
</dbReference>
<evidence type="ECO:0000313" key="11">
    <source>
        <dbReference type="EMBL" id="SHI50911.1"/>
    </source>
</evidence>
<evidence type="ECO:0000256" key="3">
    <source>
        <dbReference type="ARBA" id="ARBA00013725"/>
    </source>
</evidence>
<name>A0A1M6BQE5_9FIRM</name>
<dbReference type="RefSeq" id="WP_072867167.1">
    <property type="nucleotide sequence ID" value="NZ_FQZM01000005.1"/>
</dbReference>
<sequence>MNQPSLDELMKKVDSRYTLVVVVAKRARMLTETGEEEGDNPAVKPVTRALHEVVRGQIRYRRTKHGVK</sequence>
<dbReference type="NCBIfam" id="TIGR00690">
    <property type="entry name" value="rpoZ"/>
    <property type="match status" value="1"/>
</dbReference>
<keyword evidence="12" id="KW-1185">Reference proteome</keyword>
<dbReference type="InterPro" id="IPR036161">
    <property type="entry name" value="RPB6/omega-like_sf"/>
</dbReference>
<dbReference type="EMBL" id="FQZM01000005">
    <property type="protein sequence ID" value="SHI50911.1"/>
    <property type="molecule type" value="Genomic_DNA"/>
</dbReference>
<comment type="function">
    <text evidence="10">Promotes RNA polymerase assembly. Latches the N- and C-terminal regions of the beta' subunit thereby facilitating its interaction with the beta and alpha subunits.</text>
</comment>
<evidence type="ECO:0000256" key="8">
    <source>
        <dbReference type="ARBA" id="ARBA00029924"/>
    </source>
</evidence>
<protein>
    <recommendedName>
        <fullName evidence="3 10">DNA-directed RNA polymerase subunit omega</fullName>
        <shortName evidence="10">RNAP omega subunit</shortName>
        <ecNumber evidence="2 10">2.7.7.6</ecNumber>
    </recommendedName>
    <alternativeName>
        <fullName evidence="10">RNA polymerase omega subunit</fullName>
    </alternativeName>
    <alternativeName>
        <fullName evidence="8 10">Transcriptase subunit omega</fullName>
    </alternativeName>
</protein>
<keyword evidence="5 10" id="KW-0808">Transferase</keyword>
<dbReference type="Pfam" id="PF01192">
    <property type="entry name" value="RNA_pol_Rpb6"/>
    <property type="match status" value="1"/>
</dbReference>
<dbReference type="PANTHER" id="PTHR34476:SF1">
    <property type="entry name" value="DNA-DIRECTED RNA POLYMERASE SUBUNIT OMEGA"/>
    <property type="match status" value="1"/>
</dbReference>
<dbReference type="GO" id="GO:0003899">
    <property type="term" value="F:DNA-directed RNA polymerase activity"/>
    <property type="evidence" value="ECO:0007669"/>
    <property type="project" value="UniProtKB-UniRule"/>
</dbReference>
<accession>A0A1M6BQE5</accession>
<dbReference type="Proteomes" id="UP000184529">
    <property type="component" value="Unassembled WGS sequence"/>
</dbReference>
<dbReference type="HAMAP" id="MF_00366">
    <property type="entry name" value="RNApol_bact_RpoZ"/>
    <property type="match status" value="1"/>
</dbReference>
<gene>
    <name evidence="10" type="primary">rpoZ</name>
    <name evidence="11" type="ORF">SAMN02745219_00475</name>
</gene>
<dbReference type="SMART" id="SM01409">
    <property type="entry name" value="RNA_pol_Rpb6"/>
    <property type="match status" value="1"/>
</dbReference>
<keyword evidence="7 10" id="KW-0804">Transcription</keyword>
<dbReference type="PANTHER" id="PTHR34476">
    <property type="entry name" value="DNA-DIRECTED RNA POLYMERASE SUBUNIT OMEGA"/>
    <property type="match status" value="1"/>
</dbReference>
<keyword evidence="6 10" id="KW-0548">Nucleotidyltransferase</keyword>
<comment type="similarity">
    <text evidence="1 10">Belongs to the RNA polymerase subunit omega family.</text>
</comment>
<evidence type="ECO:0000313" key="12">
    <source>
        <dbReference type="Proteomes" id="UP000184529"/>
    </source>
</evidence>
<dbReference type="SUPFAM" id="SSF63562">
    <property type="entry name" value="RPB6/omega subunit-like"/>
    <property type="match status" value="1"/>
</dbReference>